<accession>R7ZRH5</accession>
<comment type="caution">
    <text evidence="1">The sequence shown here is derived from an EMBL/GenBank/DDBJ whole genome shotgun (WGS) entry which is preliminary data.</text>
</comment>
<name>R7ZRH5_9BACT</name>
<dbReference type="EMBL" id="AQHR01000078">
    <property type="protein sequence ID" value="EON76761.1"/>
    <property type="molecule type" value="Genomic_DNA"/>
</dbReference>
<dbReference type="AlphaFoldDB" id="R7ZRH5"/>
<dbReference type="RefSeq" id="WP_010854894.1">
    <property type="nucleotide sequence ID" value="NZ_AQHR01000078.1"/>
</dbReference>
<keyword evidence="2" id="KW-1185">Reference proteome</keyword>
<dbReference type="Gene3D" id="3.40.120.10">
    <property type="entry name" value="Alpha-D-Glucose-1,6-Bisphosphate, subunit A, domain 3"/>
    <property type="match status" value="2"/>
</dbReference>
<reference evidence="1 2" key="1">
    <citation type="submission" date="2013-02" db="EMBL/GenBank/DDBJ databases">
        <title>A novel strain isolated from Lonar lake, Maharashtra, India.</title>
        <authorList>
            <person name="Singh A."/>
        </authorList>
    </citation>
    <scope>NUCLEOTIDE SEQUENCE [LARGE SCALE GENOMIC DNA]</scope>
    <source>
        <strain evidence="1 2">AK24</strain>
    </source>
</reference>
<protein>
    <submittedName>
        <fullName evidence="1">Uncharacterized protein</fullName>
    </submittedName>
</protein>
<sequence>MEHAEASPEARKIKGILYLPQTAQANHFEKLVESFSCDIVYYDTDKVDDDTLNFKFLLPLANEAKEKEIDVALGFDKALKRIIIGYLNQEGKFLVLNAHQQAAMLVDHFLSYQRSDAPEGRIVIKGTILSQQIDKIITRNEGIYRESHVGYDALKDTWEREQKDGLPMLACDDRNHLLLHPDPVENAAKVIQLIQTLLERLIRRESGIFAHHVDLQLAYKLYGEKTFNISSEGQNKKIFDRFRTKPPSDSINEELVSISDFKKDLFQNKLTGRKGQTELGPADLVQLEFTSGLKISVELAEGGNKLFLHLSDYIDCYNKNAFPDARKNIHDRLLKIVVSLGKVVINLGN</sequence>
<evidence type="ECO:0000313" key="1">
    <source>
        <dbReference type="EMBL" id="EON76761.1"/>
    </source>
</evidence>
<organism evidence="1 2">
    <name type="scientific">Lunatimonas lonarensis</name>
    <dbReference type="NCBI Taxonomy" id="1232681"/>
    <lineage>
        <taxon>Bacteria</taxon>
        <taxon>Pseudomonadati</taxon>
        <taxon>Bacteroidota</taxon>
        <taxon>Cytophagia</taxon>
        <taxon>Cytophagales</taxon>
        <taxon>Cyclobacteriaceae</taxon>
    </lineage>
</organism>
<dbReference type="STRING" id="1232681.ADIS_2760"/>
<dbReference type="OrthoDB" id="836830at2"/>
<dbReference type="Proteomes" id="UP000013909">
    <property type="component" value="Unassembled WGS sequence"/>
</dbReference>
<evidence type="ECO:0000313" key="2">
    <source>
        <dbReference type="Proteomes" id="UP000013909"/>
    </source>
</evidence>
<gene>
    <name evidence="1" type="ORF">ADIS_2760</name>
</gene>
<proteinExistence type="predicted"/>